<reference evidence="3 4" key="1">
    <citation type="submission" date="2019-10" db="EMBL/GenBank/DDBJ databases">
        <title>Complete genomic sequence of the Vibrio alginolyticus prophage vB_ ValM-yong1.</title>
        <authorList>
            <person name="Li D."/>
            <person name="Qin W."/>
            <person name="Tong Y."/>
            <person name="Lin W."/>
            <person name="Xu L."/>
        </authorList>
    </citation>
    <scope>NUCLEOTIDE SEQUENCE [LARGE SCALE GENOMIC DNA]</scope>
</reference>
<dbReference type="EMBL" id="MN563793">
    <property type="protein sequence ID" value="QGF21289.1"/>
    <property type="molecule type" value="Genomic_DNA"/>
</dbReference>
<keyword evidence="2" id="KW-0812">Transmembrane</keyword>
<dbReference type="GeneID" id="55814424"/>
<keyword evidence="4" id="KW-1185">Reference proteome</keyword>
<dbReference type="RefSeq" id="YP_009885051.1">
    <property type="nucleotide sequence ID" value="NC_049477.1"/>
</dbReference>
<feature type="transmembrane region" description="Helical" evidence="2">
    <location>
        <begin position="30"/>
        <end position="52"/>
    </location>
</feature>
<evidence type="ECO:0000256" key="2">
    <source>
        <dbReference type="SAM" id="Phobius"/>
    </source>
</evidence>
<evidence type="ECO:0000313" key="4">
    <source>
        <dbReference type="Proteomes" id="UP000500880"/>
    </source>
</evidence>
<dbReference type="KEGG" id="vg:55814424"/>
<evidence type="ECO:0000313" key="3">
    <source>
        <dbReference type="EMBL" id="QGF21289.1"/>
    </source>
</evidence>
<keyword evidence="2" id="KW-0472">Membrane</keyword>
<dbReference type="Proteomes" id="UP000500880">
    <property type="component" value="Segment"/>
</dbReference>
<proteinExistence type="predicted"/>
<evidence type="ECO:0000256" key="1">
    <source>
        <dbReference type="SAM" id="MobiDB-lite"/>
    </source>
</evidence>
<sequence>MQLQTGKKYHAHQPAGQEIKATSRSRMHKYMIPAFFVGYGLVLGGHMAAWFIKGIEIVIRDVIILLVG</sequence>
<feature type="region of interest" description="Disordered" evidence="1">
    <location>
        <begin position="1"/>
        <end position="20"/>
    </location>
</feature>
<protein>
    <submittedName>
        <fullName evidence="3">Uncharacterized protein</fullName>
    </submittedName>
</protein>
<accession>A0A6M3A3J8</accession>
<keyword evidence="2" id="KW-1133">Transmembrane helix</keyword>
<organism evidence="3 4">
    <name type="scientific">Vibrio phage vB_ValM-yong1</name>
    <dbReference type="NCBI Taxonomy" id="2660715"/>
    <lineage>
        <taxon>Viruses</taxon>
        <taxon>Duplodnaviria</taxon>
        <taxon>Heunggongvirae</taxon>
        <taxon>Uroviricota</taxon>
        <taxon>Caudoviricetes</taxon>
        <taxon>Peduoviridae</taxon>
        <taxon>Yongunavirus</taxon>
        <taxon>Yongunavirus yong1</taxon>
    </lineage>
</organism>
<name>A0A6M3A3J8_9CAUD</name>